<keyword evidence="2" id="KW-1185">Reference proteome</keyword>
<dbReference type="PANTHER" id="PTHR38886">
    <property type="entry name" value="SESA DOMAIN-CONTAINING PROTEIN"/>
    <property type="match status" value="1"/>
</dbReference>
<accession>A0A9P9IYU5</accession>
<evidence type="ECO:0000313" key="1">
    <source>
        <dbReference type="EMBL" id="KAH7140853.1"/>
    </source>
</evidence>
<gene>
    <name evidence="1" type="ORF">EDB81DRAFT_66730</name>
</gene>
<sequence length="145" mass="16149">MEVTFGAVGDFISVVVIIRDILSALNDSRGSSRDFRELTQSLKVMEKALEELHGVFNDPRVPIELDSLQSVALDTARQITCRLTEFRQKIDKYSTSLAHNGSGNPIKDTVKKIQWKLEEGEVSKFRGEIAGYTASLKILLHAVTV</sequence>
<dbReference type="PANTHER" id="PTHR38886:SF1">
    <property type="entry name" value="NACHT-NTPASE AND P-LOOP NTPASES N-TERMINAL DOMAIN-CONTAINING PROTEIN"/>
    <property type="match status" value="1"/>
</dbReference>
<dbReference type="EMBL" id="JAGMUV010000011">
    <property type="protein sequence ID" value="KAH7140853.1"/>
    <property type="molecule type" value="Genomic_DNA"/>
</dbReference>
<name>A0A9P9IYU5_9HYPO</name>
<organism evidence="1 2">
    <name type="scientific">Dactylonectria macrodidyma</name>
    <dbReference type="NCBI Taxonomy" id="307937"/>
    <lineage>
        <taxon>Eukaryota</taxon>
        <taxon>Fungi</taxon>
        <taxon>Dikarya</taxon>
        <taxon>Ascomycota</taxon>
        <taxon>Pezizomycotina</taxon>
        <taxon>Sordariomycetes</taxon>
        <taxon>Hypocreomycetidae</taxon>
        <taxon>Hypocreales</taxon>
        <taxon>Nectriaceae</taxon>
        <taxon>Dactylonectria</taxon>
    </lineage>
</organism>
<reference evidence="1" key="1">
    <citation type="journal article" date="2021" name="Nat. Commun.">
        <title>Genetic determinants of endophytism in the Arabidopsis root mycobiome.</title>
        <authorList>
            <person name="Mesny F."/>
            <person name="Miyauchi S."/>
            <person name="Thiergart T."/>
            <person name="Pickel B."/>
            <person name="Atanasova L."/>
            <person name="Karlsson M."/>
            <person name="Huettel B."/>
            <person name="Barry K.W."/>
            <person name="Haridas S."/>
            <person name="Chen C."/>
            <person name="Bauer D."/>
            <person name="Andreopoulos W."/>
            <person name="Pangilinan J."/>
            <person name="LaButti K."/>
            <person name="Riley R."/>
            <person name="Lipzen A."/>
            <person name="Clum A."/>
            <person name="Drula E."/>
            <person name="Henrissat B."/>
            <person name="Kohler A."/>
            <person name="Grigoriev I.V."/>
            <person name="Martin F.M."/>
            <person name="Hacquard S."/>
        </authorList>
    </citation>
    <scope>NUCLEOTIDE SEQUENCE</scope>
    <source>
        <strain evidence="1">MPI-CAGE-AT-0147</strain>
    </source>
</reference>
<dbReference type="OrthoDB" id="3045089at2759"/>
<proteinExistence type="predicted"/>
<dbReference type="Proteomes" id="UP000738349">
    <property type="component" value="Unassembled WGS sequence"/>
</dbReference>
<comment type="caution">
    <text evidence="1">The sequence shown here is derived from an EMBL/GenBank/DDBJ whole genome shotgun (WGS) entry which is preliminary data.</text>
</comment>
<evidence type="ECO:0000313" key="2">
    <source>
        <dbReference type="Proteomes" id="UP000738349"/>
    </source>
</evidence>
<evidence type="ECO:0008006" key="3">
    <source>
        <dbReference type="Google" id="ProtNLM"/>
    </source>
</evidence>
<protein>
    <recommendedName>
        <fullName evidence="3">NACHT-NTPase and P-loop NTPases N-terminal domain-containing protein</fullName>
    </recommendedName>
</protein>
<dbReference type="AlphaFoldDB" id="A0A9P9IYU5"/>